<protein>
    <submittedName>
        <fullName evidence="1">Unannotated protein</fullName>
    </submittedName>
</protein>
<dbReference type="AlphaFoldDB" id="A0A6J7PP06"/>
<sequence>MPQRARVGAAHIAVAHRPGQRPERFDDLHDIGVACGLCLQPRHHRLHDCRQIGQQRQVEHRDQIGQSGRCTGPFE</sequence>
<evidence type="ECO:0000313" key="1">
    <source>
        <dbReference type="EMBL" id="CAB5007137.1"/>
    </source>
</evidence>
<proteinExistence type="predicted"/>
<organism evidence="1">
    <name type="scientific">freshwater metagenome</name>
    <dbReference type="NCBI Taxonomy" id="449393"/>
    <lineage>
        <taxon>unclassified sequences</taxon>
        <taxon>metagenomes</taxon>
        <taxon>ecological metagenomes</taxon>
    </lineage>
</organism>
<gene>
    <name evidence="1" type="ORF">UFOPK3931_02594</name>
</gene>
<accession>A0A6J7PP06</accession>
<dbReference type="EMBL" id="CAFBOL010000094">
    <property type="protein sequence ID" value="CAB5007137.1"/>
    <property type="molecule type" value="Genomic_DNA"/>
</dbReference>
<reference evidence="1" key="1">
    <citation type="submission" date="2020-05" db="EMBL/GenBank/DDBJ databases">
        <authorList>
            <person name="Chiriac C."/>
            <person name="Salcher M."/>
            <person name="Ghai R."/>
            <person name="Kavagutti S V."/>
        </authorList>
    </citation>
    <scope>NUCLEOTIDE SEQUENCE</scope>
</reference>
<name>A0A6J7PP06_9ZZZZ</name>